<dbReference type="Proteomes" id="UP000823661">
    <property type="component" value="Unassembled WGS sequence"/>
</dbReference>
<dbReference type="EMBL" id="JADIMI010000068">
    <property type="protein sequence ID" value="MBO8452647.1"/>
    <property type="molecule type" value="Genomic_DNA"/>
</dbReference>
<dbReference type="InterPro" id="IPR005077">
    <property type="entry name" value="Peptidase_C11"/>
</dbReference>
<proteinExistence type="predicted"/>
<reference evidence="1" key="1">
    <citation type="submission" date="2020-10" db="EMBL/GenBank/DDBJ databases">
        <authorList>
            <person name="Gilroy R."/>
        </authorList>
    </citation>
    <scope>NUCLEOTIDE SEQUENCE</scope>
    <source>
        <strain evidence="1">B1-20833</strain>
    </source>
</reference>
<organism evidence="1 2">
    <name type="scientific">Candidatus Cryptobacteroides intestinavium</name>
    <dbReference type="NCBI Taxonomy" id="2840766"/>
    <lineage>
        <taxon>Bacteria</taxon>
        <taxon>Pseudomonadati</taxon>
        <taxon>Bacteroidota</taxon>
        <taxon>Bacteroidia</taxon>
        <taxon>Bacteroidales</taxon>
        <taxon>Candidatus Cryptobacteroides</taxon>
    </lineage>
</organism>
<evidence type="ECO:0008006" key="3">
    <source>
        <dbReference type="Google" id="ProtNLM"/>
    </source>
</evidence>
<dbReference type="PANTHER" id="PTHR37835:SF1">
    <property type="entry name" value="ALPHA-CLOSTRIPAIN"/>
    <property type="match status" value="1"/>
</dbReference>
<protein>
    <recommendedName>
        <fullName evidence="3">Clostripain family protein</fullName>
    </recommendedName>
</protein>
<dbReference type="Gene3D" id="3.40.50.11970">
    <property type="match status" value="1"/>
</dbReference>
<comment type="caution">
    <text evidence="1">The sequence shown here is derived from an EMBL/GenBank/DDBJ whole genome shotgun (WGS) entry which is preliminary data.</text>
</comment>
<dbReference type="AlphaFoldDB" id="A0A9D9EU97"/>
<evidence type="ECO:0000313" key="2">
    <source>
        <dbReference type="Proteomes" id="UP000823661"/>
    </source>
</evidence>
<reference evidence="1" key="2">
    <citation type="journal article" date="2021" name="PeerJ">
        <title>Extensive microbial diversity within the chicken gut microbiome revealed by metagenomics and culture.</title>
        <authorList>
            <person name="Gilroy R."/>
            <person name="Ravi A."/>
            <person name="Getino M."/>
            <person name="Pursley I."/>
            <person name="Horton D.L."/>
            <person name="Alikhan N.F."/>
            <person name="Baker D."/>
            <person name="Gharbi K."/>
            <person name="Hall N."/>
            <person name="Watson M."/>
            <person name="Adriaenssens E.M."/>
            <person name="Foster-Nyarko E."/>
            <person name="Jarju S."/>
            <person name="Secka A."/>
            <person name="Antonio M."/>
            <person name="Oren A."/>
            <person name="Chaudhuri R.R."/>
            <person name="La Ragione R."/>
            <person name="Hildebrand F."/>
            <person name="Pallen M.J."/>
        </authorList>
    </citation>
    <scope>NUCLEOTIDE SEQUENCE</scope>
    <source>
        <strain evidence="1">B1-20833</strain>
    </source>
</reference>
<dbReference type="Pfam" id="PF03415">
    <property type="entry name" value="Peptidase_C11"/>
    <property type="match status" value="1"/>
</dbReference>
<evidence type="ECO:0000313" key="1">
    <source>
        <dbReference type="EMBL" id="MBO8452647.1"/>
    </source>
</evidence>
<gene>
    <name evidence="1" type="ORF">IAC06_07175</name>
</gene>
<dbReference type="PANTHER" id="PTHR37835">
    <property type="entry name" value="ALPHA-CLOSTRIPAIN"/>
    <property type="match status" value="1"/>
</dbReference>
<name>A0A9D9EU97_9BACT</name>
<sequence length="439" mass="49090">MENMGQSARHIVSRVMAAALAASVCLTLSVSCRKGNIEPPTMPDEIDNVLLIYMAGKANGLAGDMRKNIEDFCDGYVPEGFSRNILLTYEELTGSTGPTRSYLVRIYRHNGKTVRDTVVTYPVTSIGASRETLEDVLNETRRRFPGKGYGLLISSHGTGWLPKGYYRTSGNRDMASSDGRRLAGRQYDSPGWVPYEERWQDPSLPAVKSICQDVVLSDGMTVSYEMNINEFADAIPYHLDYIIMDCCFMGGVEIAYELKDVCDRIIFSPAEVLSLGFNYNTMGEHLLADDSPDLEGVARDYYEKYEAMSGTYQSATVTLVDCSGLAPLAEICRQIFSSHGDRMEQLDGSGIQRYFRYNDSWFYDLKDIIANSGADETELDLLDAAIDDCIIYRAATERFISIDIERYSGFSMYLPSRGTAYLDSFYSDLAWNRATGLVQ</sequence>
<accession>A0A9D9EU97</accession>